<sequence length="123" mass="13794">MPNIFDQLHKEGKQLFEAKKYHQARQSFSEALLLSPDDPSMFCCGKILCSMNQANMGQALSDAEEFVGLCPNDFNAHHYLGLVHMSLDNHEDALNALATANRLKLAQDKSYAEFPSEDDDVFV</sequence>
<keyword evidence="3" id="KW-0808">Transferase</keyword>
<feature type="repeat" description="TPR" evidence="6">
    <location>
        <begin position="5"/>
        <end position="38"/>
    </location>
</feature>
<dbReference type="Proteomes" id="UP000011014">
    <property type="component" value="Unassembled WGS sequence"/>
</dbReference>
<dbReference type="GO" id="GO:0043161">
    <property type="term" value="P:proteasome-mediated ubiquitin-dependent protein catabolic process"/>
    <property type="evidence" value="ECO:0007669"/>
    <property type="project" value="TreeGrafter"/>
</dbReference>
<dbReference type="PROSITE" id="PS50005">
    <property type="entry name" value="TPR"/>
    <property type="match status" value="1"/>
</dbReference>
<dbReference type="GO" id="GO:0006515">
    <property type="term" value="P:protein quality control for misfolded or incompletely synthesized proteins"/>
    <property type="evidence" value="ECO:0007669"/>
    <property type="project" value="TreeGrafter"/>
</dbReference>
<evidence type="ECO:0000256" key="1">
    <source>
        <dbReference type="ARBA" id="ARBA00000900"/>
    </source>
</evidence>
<proteinExistence type="predicted"/>
<evidence type="ECO:0000256" key="5">
    <source>
        <dbReference type="ARBA" id="ARBA00022786"/>
    </source>
</evidence>
<keyword evidence="4" id="KW-0677">Repeat</keyword>
<dbReference type="EMBL" id="FN655598">
    <property type="protein sequence ID" value="CBY39636.1"/>
    <property type="molecule type" value="Genomic_DNA"/>
</dbReference>
<dbReference type="GO" id="GO:0045862">
    <property type="term" value="P:positive regulation of proteolysis"/>
    <property type="evidence" value="ECO:0007669"/>
    <property type="project" value="TreeGrafter"/>
</dbReference>
<evidence type="ECO:0000256" key="3">
    <source>
        <dbReference type="ARBA" id="ARBA00022679"/>
    </source>
</evidence>
<evidence type="ECO:0000256" key="2">
    <source>
        <dbReference type="ARBA" id="ARBA00012483"/>
    </source>
</evidence>
<dbReference type="EC" id="2.3.2.27" evidence="2"/>
<comment type="catalytic activity">
    <reaction evidence="1">
        <text>S-ubiquitinyl-[E2 ubiquitin-conjugating enzyme]-L-cysteine + [acceptor protein]-L-lysine = [E2 ubiquitin-conjugating enzyme]-L-cysteine + N(6)-ubiquitinyl-[acceptor protein]-L-lysine.</text>
        <dbReference type="EC" id="2.3.2.27"/>
    </reaction>
</comment>
<dbReference type="GO" id="GO:0005737">
    <property type="term" value="C:cytoplasm"/>
    <property type="evidence" value="ECO:0007669"/>
    <property type="project" value="TreeGrafter"/>
</dbReference>
<accession>E4YW01</accession>
<dbReference type="GO" id="GO:0061630">
    <property type="term" value="F:ubiquitin protein ligase activity"/>
    <property type="evidence" value="ECO:0007669"/>
    <property type="project" value="UniProtKB-EC"/>
</dbReference>
<name>E4YW01_OIKDI</name>
<dbReference type="PANTHER" id="PTHR46803">
    <property type="entry name" value="E3 UBIQUITIN-PROTEIN LIGASE CHIP"/>
    <property type="match status" value="1"/>
</dbReference>
<dbReference type="GO" id="GO:0051087">
    <property type="term" value="F:protein-folding chaperone binding"/>
    <property type="evidence" value="ECO:0007669"/>
    <property type="project" value="TreeGrafter"/>
</dbReference>
<dbReference type="PANTHER" id="PTHR46803:SF2">
    <property type="entry name" value="E3 UBIQUITIN-PROTEIN LIGASE CHIP"/>
    <property type="match status" value="1"/>
</dbReference>
<dbReference type="InterPro" id="IPR011990">
    <property type="entry name" value="TPR-like_helical_dom_sf"/>
</dbReference>
<dbReference type="InterPro" id="IPR019734">
    <property type="entry name" value="TPR_rpt"/>
</dbReference>
<evidence type="ECO:0000256" key="6">
    <source>
        <dbReference type="PROSITE-ProRule" id="PRU00339"/>
    </source>
</evidence>
<dbReference type="GO" id="GO:0071218">
    <property type="term" value="P:cellular response to misfolded protein"/>
    <property type="evidence" value="ECO:0007669"/>
    <property type="project" value="TreeGrafter"/>
</dbReference>
<dbReference type="AlphaFoldDB" id="E4YW01"/>
<dbReference type="SUPFAM" id="SSF48452">
    <property type="entry name" value="TPR-like"/>
    <property type="match status" value="1"/>
</dbReference>
<keyword evidence="6" id="KW-0802">TPR repeat</keyword>
<organism evidence="7">
    <name type="scientific">Oikopleura dioica</name>
    <name type="common">Tunicate</name>
    <dbReference type="NCBI Taxonomy" id="34765"/>
    <lineage>
        <taxon>Eukaryota</taxon>
        <taxon>Metazoa</taxon>
        <taxon>Chordata</taxon>
        <taxon>Tunicata</taxon>
        <taxon>Appendicularia</taxon>
        <taxon>Copelata</taxon>
        <taxon>Oikopleuridae</taxon>
        <taxon>Oikopleura</taxon>
    </lineage>
</organism>
<evidence type="ECO:0000256" key="4">
    <source>
        <dbReference type="ARBA" id="ARBA00022737"/>
    </source>
</evidence>
<gene>
    <name evidence="7" type="ORF">GSOID_T00020213001</name>
</gene>
<reference evidence="7" key="1">
    <citation type="journal article" date="2010" name="Science">
        <title>Plasticity of animal genome architecture unmasked by rapid evolution of a pelagic tunicate.</title>
        <authorList>
            <person name="Denoeud F."/>
            <person name="Henriet S."/>
            <person name="Mungpakdee S."/>
            <person name="Aury J.M."/>
            <person name="Da Silva C."/>
            <person name="Brinkmann H."/>
            <person name="Mikhaleva J."/>
            <person name="Olsen L.C."/>
            <person name="Jubin C."/>
            <person name="Canestro C."/>
            <person name="Bouquet J.M."/>
            <person name="Danks G."/>
            <person name="Poulain J."/>
            <person name="Campsteijn C."/>
            <person name="Adamski M."/>
            <person name="Cross I."/>
            <person name="Yadetie F."/>
            <person name="Muffato M."/>
            <person name="Louis A."/>
            <person name="Butcher S."/>
            <person name="Tsagkogeorga G."/>
            <person name="Konrad A."/>
            <person name="Singh S."/>
            <person name="Jensen M.F."/>
            <person name="Cong E.H."/>
            <person name="Eikeseth-Otteraa H."/>
            <person name="Noel B."/>
            <person name="Anthouard V."/>
            <person name="Porcel B.M."/>
            <person name="Kachouri-Lafond R."/>
            <person name="Nishino A."/>
            <person name="Ugolini M."/>
            <person name="Chourrout P."/>
            <person name="Nishida H."/>
            <person name="Aasland R."/>
            <person name="Huzurbazar S."/>
            <person name="Westhof E."/>
            <person name="Delsuc F."/>
            <person name="Lehrach H."/>
            <person name="Reinhardt R."/>
            <person name="Weissenbach J."/>
            <person name="Roy S.W."/>
            <person name="Artiguenave F."/>
            <person name="Postlethwait J.H."/>
            <person name="Manak J.R."/>
            <person name="Thompson E.M."/>
            <person name="Jaillon O."/>
            <person name="Du Pasquier L."/>
            <person name="Boudinot P."/>
            <person name="Liberles D.A."/>
            <person name="Volff J.N."/>
            <person name="Philippe H."/>
            <person name="Lenhard B."/>
            <person name="Roest Crollius H."/>
            <person name="Wincker P."/>
            <person name="Chourrout D."/>
        </authorList>
    </citation>
    <scope>NUCLEOTIDE SEQUENCE [LARGE SCALE GENOMIC DNA]</scope>
</reference>
<keyword evidence="5" id="KW-0833">Ubl conjugation pathway</keyword>
<dbReference type="Gene3D" id="1.25.40.10">
    <property type="entry name" value="Tetratricopeptide repeat domain"/>
    <property type="match status" value="1"/>
</dbReference>
<evidence type="ECO:0000313" key="7">
    <source>
        <dbReference type="EMBL" id="CBY39636.1"/>
    </source>
</evidence>
<protein>
    <recommendedName>
        <fullName evidence="2">RING-type E3 ubiquitin transferase</fullName>
        <ecNumber evidence="2">2.3.2.27</ecNumber>
    </recommendedName>
</protein>
<dbReference type="GO" id="GO:0000209">
    <property type="term" value="P:protein polyubiquitination"/>
    <property type="evidence" value="ECO:0007669"/>
    <property type="project" value="TreeGrafter"/>
</dbReference>